<dbReference type="AlphaFoldDB" id="A0AAE0IUS9"/>
<reference evidence="2" key="1">
    <citation type="journal article" date="2023" name="Mol. Phylogenet. Evol.">
        <title>Genome-scale phylogeny and comparative genomics of the fungal order Sordariales.</title>
        <authorList>
            <person name="Hensen N."/>
            <person name="Bonometti L."/>
            <person name="Westerberg I."/>
            <person name="Brannstrom I.O."/>
            <person name="Guillou S."/>
            <person name="Cros-Aarteil S."/>
            <person name="Calhoun S."/>
            <person name="Haridas S."/>
            <person name="Kuo A."/>
            <person name="Mondo S."/>
            <person name="Pangilinan J."/>
            <person name="Riley R."/>
            <person name="LaButti K."/>
            <person name="Andreopoulos B."/>
            <person name="Lipzen A."/>
            <person name="Chen C."/>
            <person name="Yan M."/>
            <person name="Daum C."/>
            <person name="Ng V."/>
            <person name="Clum A."/>
            <person name="Steindorff A."/>
            <person name="Ohm R.A."/>
            <person name="Martin F."/>
            <person name="Silar P."/>
            <person name="Natvig D.O."/>
            <person name="Lalanne C."/>
            <person name="Gautier V."/>
            <person name="Ament-Velasquez S.L."/>
            <person name="Kruys A."/>
            <person name="Hutchinson M.I."/>
            <person name="Powell A.J."/>
            <person name="Barry K."/>
            <person name="Miller A.N."/>
            <person name="Grigoriev I.V."/>
            <person name="Debuchy R."/>
            <person name="Gladieux P."/>
            <person name="Hiltunen Thoren M."/>
            <person name="Johannesson H."/>
        </authorList>
    </citation>
    <scope>NUCLEOTIDE SEQUENCE</scope>
    <source>
        <strain evidence="2">CBS 118394</strain>
    </source>
</reference>
<comment type="caution">
    <text evidence="2">The sequence shown here is derived from an EMBL/GenBank/DDBJ whole genome shotgun (WGS) entry which is preliminary data.</text>
</comment>
<evidence type="ECO:0000313" key="3">
    <source>
        <dbReference type="Proteomes" id="UP001283341"/>
    </source>
</evidence>
<proteinExistence type="predicted"/>
<evidence type="ECO:0000313" key="2">
    <source>
        <dbReference type="EMBL" id="KAK3331347.1"/>
    </source>
</evidence>
<accession>A0AAE0IUS9</accession>
<sequence>MKRTFATGWHQVPDRLPQRTQPDHLAKFDWANLQQEKSNGSVVQRDVPSELSASLCDVLPRGSILKGIVRIPVPGPVSAPAPVSATTTTASAPGATLSSLPNNRRRLLSSSFAKPGTPLTRDREASLRFLASFDDKADSSPLPAGADATPERASLSHELRGKLTLGSEVSTSSSAAESHELEQGVGKFRKIGARACGAVFSEDVTSVVVKLAKDSDSAELWNDYYHHIAIRGNSANSRPGTLAYLIAVIIYVRRTWSPRSFSSQVQVTSSDPVLDPVIGPVQATSSTAVSAPVPTPALVPAPASTGHTIVFKNLSNLEAVVDAVRKAVADGDVVSGRHQLVFSPTGAETGQSRSSKLPRTAVTVLFRKFRD</sequence>
<feature type="compositionally biased region" description="Low complexity" evidence="1">
    <location>
        <begin position="80"/>
        <end position="102"/>
    </location>
</feature>
<feature type="region of interest" description="Disordered" evidence="1">
    <location>
        <begin position="80"/>
        <end position="103"/>
    </location>
</feature>
<evidence type="ECO:0000256" key="1">
    <source>
        <dbReference type="SAM" id="MobiDB-lite"/>
    </source>
</evidence>
<organism evidence="2 3">
    <name type="scientific">Apodospora peruviana</name>
    <dbReference type="NCBI Taxonomy" id="516989"/>
    <lineage>
        <taxon>Eukaryota</taxon>
        <taxon>Fungi</taxon>
        <taxon>Dikarya</taxon>
        <taxon>Ascomycota</taxon>
        <taxon>Pezizomycotina</taxon>
        <taxon>Sordariomycetes</taxon>
        <taxon>Sordariomycetidae</taxon>
        <taxon>Sordariales</taxon>
        <taxon>Lasiosphaeriaceae</taxon>
        <taxon>Apodospora</taxon>
    </lineage>
</organism>
<dbReference type="Proteomes" id="UP001283341">
    <property type="component" value="Unassembled WGS sequence"/>
</dbReference>
<name>A0AAE0IUS9_9PEZI</name>
<keyword evidence="3" id="KW-1185">Reference proteome</keyword>
<gene>
    <name evidence="2" type="ORF">B0H66DRAFT_613686</name>
</gene>
<dbReference type="EMBL" id="JAUEDM010000001">
    <property type="protein sequence ID" value="KAK3331347.1"/>
    <property type="molecule type" value="Genomic_DNA"/>
</dbReference>
<reference evidence="2" key="2">
    <citation type="submission" date="2023-06" db="EMBL/GenBank/DDBJ databases">
        <authorList>
            <consortium name="Lawrence Berkeley National Laboratory"/>
            <person name="Haridas S."/>
            <person name="Hensen N."/>
            <person name="Bonometti L."/>
            <person name="Westerberg I."/>
            <person name="Brannstrom I.O."/>
            <person name="Guillou S."/>
            <person name="Cros-Aarteil S."/>
            <person name="Calhoun S."/>
            <person name="Kuo A."/>
            <person name="Mondo S."/>
            <person name="Pangilinan J."/>
            <person name="Riley R."/>
            <person name="Labutti K."/>
            <person name="Andreopoulos B."/>
            <person name="Lipzen A."/>
            <person name="Chen C."/>
            <person name="Yanf M."/>
            <person name="Daum C."/>
            <person name="Ng V."/>
            <person name="Clum A."/>
            <person name="Steindorff A."/>
            <person name="Ohm R."/>
            <person name="Martin F."/>
            <person name="Silar P."/>
            <person name="Natvig D."/>
            <person name="Lalanne C."/>
            <person name="Gautier V."/>
            <person name="Ament-Velasquez S.L."/>
            <person name="Kruys A."/>
            <person name="Hutchinson M.I."/>
            <person name="Powell A.J."/>
            <person name="Barry K."/>
            <person name="Miller A.N."/>
            <person name="Grigoriev I.V."/>
            <person name="Debuchy R."/>
            <person name="Gladieux P."/>
            <person name="Thoren M.H."/>
            <person name="Johannesson H."/>
        </authorList>
    </citation>
    <scope>NUCLEOTIDE SEQUENCE</scope>
    <source>
        <strain evidence="2">CBS 118394</strain>
    </source>
</reference>
<protein>
    <submittedName>
        <fullName evidence="2">Uncharacterized protein</fullName>
    </submittedName>
</protein>